<organism evidence="4 5">
    <name type="scientific">Trifolium medium</name>
    <dbReference type="NCBI Taxonomy" id="97028"/>
    <lineage>
        <taxon>Eukaryota</taxon>
        <taxon>Viridiplantae</taxon>
        <taxon>Streptophyta</taxon>
        <taxon>Embryophyta</taxon>
        <taxon>Tracheophyta</taxon>
        <taxon>Spermatophyta</taxon>
        <taxon>Magnoliopsida</taxon>
        <taxon>eudicotyledons</taxon>
        <taxon>Gunneridae</taxon>
        <taxon>Pentapetalae</taxon>
        <taxon>rosids</taxon>
        <taxon>fabids</taxon>
        <taxon>Fabales</taxon>
        <taxon>Fabaceae</taxon>
        <taxon>Papilionoideae</taxon>
        <taxon>50 kb inversion clade</taxon>
        <taxon>NPAAA clade</taxon>
        <taxon>Hologalegina</taxon>
        <taxon>IRL clade</taxon>
        <taxon>Trifolieae</taxon>
        <taxon>Trifolium</taxon>
    </lineage>
</organism>
<proteinExistence type="predicted"/>
<dbReference type="InterPro" id="IPR000858">
    <property type="entry name" value="S_locus_glycoprot_dom"/>
</dbReference>
<evidence type="ECO:0000313" key="4">
    <source>
        <dbReference type="EMBL" id="MCH94012.1"/>
    </source>
</evidence>
<feature type="domain" description="S-locus glycoprotein" evidence="3">
    <location>
        <begin position="71"/>
        <end position="141"/>
    </location>
</feature>
<dbReference type="PANTHER" id="PTHR32444">
    <property type="entry name" value="BULB-TYPE LECTIN DOMAIN-CONTAINING PROTEIN"/>
    <property type="match status" value="1"/>
</dbReference>
<evidence type="ECO:0000259" key="3">
    <source>
        <dbReference type="Pfam" id="PF00954"/>
    </source>
</evidence>
<dbReference type="AlphaFoldDB" id="A0A392N362"/>
<keyword evidence="4" id="KW-0418">Kinase</keyword>
<dbReference type="Pfam" id="PF00954">
    <property type="entry name" value="S_locus_glycop"/>
    <property type="match status" value="1"/>
</dbReference>
<dbReference type="SUPFAM" id="SSF51110">
    <property type="entry name" value="alpha-D-mannose-specific plant lectins"/>
    <property type="match status" value="1"/>
</dbReference>
<sequence>MTGGIIWESFKHPSNAFLPSLIISNDQITGERINVTSWKTPSDPAIGNFSGSVERLRVPEIFVWNKTKPYWRSGPWNGQIFISLPNNLLYIAYLDGFSVTREDSGSLVKITFAMPNSSYFGTIVVSSDGKIVYTAWMNRIQVGRCSGLVLGLGLNLVLLRLQEDGSIKRGLLVHFSIARFPRAPLLEDTCSLKPIHYPRIAERLNQDMSKQLLFPRSKGNILAVALNGLLHTAYWEDLWPSAGGNYISSPIQERQVHPPSGGTIACLTTD</sequence>
<dbReference type="Proteomes" id="UP000265520">
    <property type="component" value="Unassembled WGS sequence"/>
</dbReference>
<keyword evidence="4" id="KW-0808">Transferase</keyword>
<gene>
    <name evidence="4" type="ORF">A2U01_0014966</name>
</gene>
<dbReference type="InterPro" id="IPR036426">
    <property type="entry name" value="Bulb-type_lectin_dom_sf"/>
</dbReference>
<accession>A0A392N362</accession>
<dbReference type="GO" id="GO:0048544">
    <property type="term" value="P:recognition of pollen"/>
    <property type="evidence" value="ECO:0007669"/>
    <property type="project" value="InterPro"/>
</dbReference>
<name>A0A392N362_9FABA</name>
<dbReference type="EMBL" id="LXQA010026279">
    <property type="protein sequence ID" value="MCH94012.1"/>
    <property type="molecule type" value="Genomic_DNA"/>
</dbReference>
<evidence type="ECO:0000256" key="1">
    <source>
        <dbReference type="ARBA" id="ARBA00022729"/>
    </source>
</evidence>
<reference evidence="4 5" key="1">
    <citation type="journal article" date="2018" name="Front. Plant Sci.">
        <title>Red Clover (Trifolium pratense) and Zigzag Clover (T. medium) - A Picture of Genomic Similarities and Differences.</title>
        <authorList>
            <person name="Dluhosova J."/>
            <person name="Istvanek J."/>
            <person name="Nedelnik J."/>
            <person name="Repkova J."/>
        </authorList>
    </citation>
    <scope>NUCLEOTIDE SEQUENCE [LARGE SCALE GENOMIC DNA]</scope>
    <source>
        <strain evidence="5">cv. 10/8</strain>
        <tissue evidence="4">Leaf</tissue>
    </source>
</reference>
<keyword evidence="5" id="KW-1185">Reference proteome</keyword>
<evidence type="ECO:0000313" key="5">
    <source>
        <dbReference type="Proteomes" id="UP000265520"/>
    </source>
</evidence>
<comment type="caution">
    <text evidence="4">The sequence shown here is derived from an EMBL/GenBank/DDBJ whole genome shotgun (WGS) entry which is preliminary data.</text>
</comment>
<keyword evidence="2" id="KW-1015">Disulfide bond</keyword>
<keyword evidence="4" id="KW-0675">Receptor</keyword>
<dbReference type="GO" id="GO:0016301">
    <property type="term" value="F:kinase activity"/>
    <property type="evidence" value="ECO:0007669"/>
    <property type="project" value="UniProtKB-KW"/>
</dbReference>
<evidence type="ECO:0000256" key="2">
    <source>
        <dbReference type="ARBA" id="ARBA00023157"/>
    </source>
</evidence>
<protein>
    <submittedName>
        <fullName evidence="4">Cysteine-rich receptor-like protein kinase</fullName>
    </submittedName>
</protein>
<keyword evidence="1" id="KW-0732">Signal</keyword>
<dbReference type="PANTHER" id="PTHR32444:SF198">
    <property type="entry name" value="BULB-TYPE LECTIN DOMAIN-CONTAINING PROTEIN"/>
    <property type="match status" value="1"/>
</dbReference>